<evidence type="ECO:0000313" key="3">
    <source>
        <dbReference type="Proteomes" id="UP000250235"/>
    </source>
</evidence>
<gene>
    <name evidence="2" type="ORF">F511_35988</name>
</gene>
<keyword evidence="3" id="KW-1185">Reference proteome</keyword>
<feature type="non-terminal residue" evidence="2">
    <location>
        <position position="1"/>
    </location>
</feature>
<protein>
    <submittedName>
        <fullName evidence="2">Splicing factor 3B subunit 1-like</fullName>
    </submittedName>
</protein>
<evidence type="ECO:0000313" key="2">
    <source>
        <dbReference type="EMBL" id="KZV46613.1"/>
    </source>
</evidence>
<dbReference type="EMBL" id="KQ995464">
    <property type="protein sequence ID" value="KZV46613.1"/>
    <property type="molecule type" value="Genomic_DNA"/>
</dbReference>
<name>A0A2Z7CIS3_9LAMI</name>
<dbReference type="Proteomes" id="UP000250235">
    <property type="component" value="Unassembled WGS sequence"/>
</dbReference>
<dbReference type="OrthoDB" id="1741306at2759"/>
<evidence type="ECO:0000256" key="1">
    <source>
        <dbReference type="SAM" id="MobiDB-lite"/>
    </source>
</evidence>
<proteinExistence type="predicted"/>
<organism evidence="2 3">
    <name type="scientific">Dorcoceras hygrometricum</name>
    <dbReference type="NCBI Taxonomy" id="472368"/>
    <lineage>
        <taxon>Eukaryota</taxon>
        <taxon>Viridiplantae</taxon>
        <taxon>Streptophyta</taxon>
        <taxon>Embryophyta</taxon>
        <taxon>Tracheophyta</taxon>
        <taxon>Spermatophyta</taxon>
        <taxon>Magnoliopsida</taxon>
        <taxon>eudicotyledons</taxon>
        <taxon>Gunneridae</taxon>
        <taxon>Pentapetalae</taxon>
        <taxon>asterids</taxon>
        <taxon>lamiids</taxon>
        <taxon>Lamiales</taxon>
        <taxon>Gesneriaceae</taxon>
        <taxon>Didymocarpoideae</taxon>
        <taxon>Trichosporeae</taxon>
        <taxon>Loxocarpinae</taxon>
        <taxon>Dorcoceras</taxon>
    </lineage>
</organism>
<sequence>IAINDEDDNLAGAENEIARKMASVTAPEQFLKEPLRSGEDNDMSGFKQPSKVIETEKEMEQETALMDVQGQTLEKVTNSKDTEPLSKALVLTEKSSLSDEESIPIDDLFAMIFADMVLPSVTAEEPTIKFGLGIEFKDQLAVIRNYLLEFRAETQEHYTTLRDNLVELIAFFNRGRDDKKGEVGSSQGQGPQPPPDNRNRPGGGGGSRSEPTRKRGGGGSGGSHRREGSRRYWRYWLNL</sequence>
<dbReference type="AlphaFoldDB" id="A0A2Z7CIS3"/>
<feature type="region of interest" description="Disordered" evidence="1">
    <location>
        <begin position="178"/>
        <end position="227"/>
    </location>
</feature>
<accession>A0A2Z7CIS3</accession>
<reference evidence="2 3" key="1">
    <citation type="journal article" date="2015" name="Proc. Natl. Acad. Sci. U.S.A.">
        <title>The resurrection genome of Boea hygrometrica: A blueprint for survival of dehydration.</title>
        <authorList>
            <person name="Xiao L."/>
            <person name="Yang G."/>
            <person name="Zhang L."/>
            <person name="Yang X."/>
            <person name="Zhao S."/>
            <person name="Ji Z."/>
            <person name="Zhou Q."/>
            <person name="Hu M."/>
            <person name="Wang Y."/>
            <person name="Chen M."/>
            <person name="Xu Y."/>
            <person name="Jin H."/>
            <person name="Xiao X."/>
            <person name="Hu G."/>
            <person name="Bao F."/>
            <person name="Hu Y."/>
            <person name="Wan P."/>
            <person name="Li L."/>
            <person name="Deng X."/>
            <person name="Kuang T."/>
            <person name="Xiang C."/>
            <person name="Zhu J.K."/>
            <person name="Oliver M.J."/>
            <person name="He Y."/>
        </authorList>
    </citation>
    <scope>NUCLEOTIDE SEQUENCE [LARGE SCALE GENOMIC DNA]</scope>
    <source>
        <strain evidence="3">cv. XS01</strain>
    </source>
</reference>